<dbReference type="RefSeq" id="WP_091484277.1">
    <property type="nucleotide sequence ID" value="NZ_FOTR01000007.1"/>
</dbReference>
<protein>
    <submittedName>
        <fullName evidence="2">Sporulation protein YtfJ</fullName>
    </submittedName>
</protein>
<reference evidence="3" key="1">
    <citation type="submission" date="2016-10" db="EMBL/GenBank/DDBJ databases">
        <authorList>
            <person name="Varghese N."/>
            <person name="Submissions S."/>
        </authorList>
    </citation>
    <scope>NUCLEOTIDE SEQUENCE [LARGE SCALE GENOMIC DNA]</scope>
    <source>
        <strain evidence="3">CGMCC 1.4250</strain>
    </source>
</reference>
<proteinExistence type="predicted"/>
<accession>A0A1I4MZ09</accession>
<evidence type="ECO:0000313" key="2">
    <source>
        <dbReference type="EMBL" id="SFM08519.1"/>
    </source>
</evidence>
<dbReference type="Pfam" id="PF09579">
    <property type="entry name" value="Spore_YtfJ"/>
    <property type="match status" value="1"/>
</dbReference>
<sequence>MEDNNQNAHPLEGFMNLTMENLKQLIEVDTAIGKPIEVPDGSLIIPLSKVKFGFAAGGSEFVPGGQQDQQDQKGQQGDSQSDSIIPFGGGSGGGVSIIPSAFLIANKQGVQLMTLNETSRPFDKVLEKSPQVIDQVLDMLKQRKDEKQQGNDL</sequence>
<dbReference type="PANTHER" id="PTHR39162:SF1">
    <property type="entry name" value="SPORULATION PROTEIN YTFJ"/>
    <property type="match status" value="1"/>
</dbReference>
<gene>
    <name evidence="2" type="ORF">SAMN04487943_107208</name>
</gene>
<keyword evidence="3" id="KW-1185">Reference proteome</keyword>
<dbReference type="AlphaFoldDB" id="A0A1I4MZ09"/>
<dbReference type="PANTHER" id="PTHR39162">
    <property type="entry name" value="GLL3345 PROTEIN"/>
    <property type="match status" value="1"/>
</dbReference>
<dbReference type="EMBL" id="FOTR01000007">
    <property type="protein sequence ID" value="SFM08519.1"/>
    <property type="molecule type" value="Genomic_DNA"/>
</dbReference>
<dbReference type="InterPro" id="IPR014229">
    <property type="entry name" value="Spore_YtfJ"/>
</dbReference>
<organism evidence="2 3">
    <name type="scientific">Gracilibacillus orientalis</name>
    <dbReference type="NCBI Taxonomy" id="334253"/>
    <lineage>
        <taxon>Bacteria</taxon>
        <taxon>Bacillati</taxon>
        <taxon>Bacillota</taxon>
        <taxon>Bacilli</taxon>
        <taxon>Bacillales</taxon>
        <taxon>Bacillaceae</taxon>
        <taxon>Gracilibacillus</taxon>
    </lineage>
</organism>
<dbReference type="Proteomes" id="UP000198565">
    <property type="component" value="Unassembled WGS sequence"/>
</dbReference>
<dbReference type="STRING" id="334253.SAMN04487943_107208"/>
<name>A0A1I4MZ09_9BACI</name>
<evidence type="ECO:0000256" key="1">
    <source>
        <dbReference type="SAM" id="MobiDB-lite"/>
    </source>
</evidence>
<dbReference type="PIRSF" id="PIRSF021377">
    <property type="entry name" value="YtfJ"/>
    <property type="match status" value="1"/>
</dbReference>
<dbReference type="OrthoDB" id="9796262at2"/>
<feature type="compositionally biased region" description="Low complexity" evidence="1">
    <location>
        <begin position="64"/>
        <end position="86"/>
    </location>
</feature>
<evidence type="ECO:0000313" key="3">
    <source>
        <dbReference type="Proteomes" id="UP000198565"/>
    </source>
</evidence>
<dbReference type="NCBIfam" id="TIGR02874">
    <property type="entry name" value="spore_ytfJ"/>
    <property type="match status" value="1"/>
</dbReference>
<feature type="region of interest" description="Disordered" evidence="1">
    <location>
        <begin position="59"/>
        <end position="91"/>
    </location>
</feature>